<feature type="transmembrane region" description="Helical" evidence="1">
    <location>
        <begin position="31"/>
        <end position="51"/>
    </location>
</feature>
<name>A0A6N1NZA5_9VIRU</name>
<organism evidence="2">
    <name type="scientific">Tupanvirus deep ocean</name>
    <dbReference type="NCBI Taxonomy" id="2126984"/>
    <lineage>
        <taxon>Viruses</taxon>
        <taxon>Varidnaviria</taxon>
        <taxon>Bamfordvirae</taxon>
        <taxon>Nucleocytoviricota</taxon>
        <taxon>Megaviricetes</taxon>
        <taxon>Imitervirales</taxon>
        <taxon>Mimiviridae</taxon>
        <taxon>Megamimivirinae</taxon>
        <taxon>Tupanvirus</taxon>
        <taxon>Tupanvirus altamarinense</taxon>
    </lineage>
</organism>
<dbReference type="EMBL" id="MF405918">
    <property type="protein sequence ID" value="QKU34551.1"/>
    <property type="molecule type" value="Genomic_DNA"/>
</dbReference>
<dbReference type="GeneID" id="80517879"/>
<evidence type="ECO:0000256" key="1">
    <source>
        <dbReference type="SAM" id="Phobius"/>
    </source>
</evidence>
<feature type="transmembrane region" description="Helical" evidence="1">
    <location>
        <begin position="93"/>
        <end position="110"/>
    </location>
</feature>
<evidence type="ECO:0000313" key="2">
    <source>
        <dbReference type="EMBL" id="QKU34551.1"/>
    </source>
</evidence>
<accession>A0A6N1NZA5</accession>
<sequence length="217" mass="24659">MCWNKEVSLTTFVMAMIGVAYLYYRNGPNDRWVAVFAAIVAMIQLAEFFMWSDLQCGVINKYASIFAIIVLALEPLTNMIGGIYFSNSPHKNILRYMLIAYIIFVGYTYFRYIHNNNVDWCGTTVCSGQENGNVFFGKKMCNLQWYFMESIGGKTGIIWILFLMLPFLTMTPRFQGMLLFTLGFVSFAIASVANGAATGSLWCWFAIAVIYLKILVL</sequence>
<keyword evidence="1" id="KW-0472">Membrane</keyword>
<reference evidence="2" key="2">
    <citation type="journal article" date="2018" name="Nat. Commun.">
        <title>Tailed giant Tupanvirus possesses the most complete translational apparatus of the known virosphere.</title>
        <authorList>
            <person name="Abrahao J."/>
            <person name="Silva L."/>
            <person name="Silva L.S."/>
            <person name="Khalil J.Y.B."/>
            <person name="Rodrigues R."/>
            <person name="Arantes T."/>
            <person name="Assis F."/>
            <person name="Boratto P."/>
            <person name="Andrade M."/>
            <person name="Kroon E.G."/>
            <person name="Ribeiro B."/>
            <person name="Bergier I."/>
            <person name="Seligmann H."/>
            <person name="Ghigo E."/>
            <person name="Colson P."/>
            <person name="Levasseur A."/>
            <person name="Kroemer G."/>
            <person name="Raoult D."/>
            <person name="La Scola B."/>
        </authorList>
    </citation>
    <scope>NUCLEOTIDE SEQUENCE [LARGE SCALE GENOMIC DNA]</scope>
    <source>
        <strain evidence="2">Deep ocean</strain>
    </source>
</reference>
<feature type="transmembrane region" description="Helical" evidence="1">
    <location>
        <begin position="63"/>
        <end position="86"/>
    </location>
</feature>
<keyword evidence="1" id="KW-1133">Transmembrane helix</keyword>
<feature type="transmembrane region" description="Helical" evidence="1">
    <location>
        <begin position="145"/>
        <end position="165"/>
    </location>
</feature>
<reference evidence="2" key="1">
    <citation type="submission" date="2017-06" db="EMBL/GenBank/DDBJ databases">
        <authorList>
            <person name="Assis F.L."/>
            <person name="Abrahao J.S."/>
            <person name="Silva L."/>
            <person name="Khalil J.B."/>
            <person name="Rodrigues R."/>
            <person name="Silva L.S."/>
            <person name="Boratto P."/>
            <person name="Andrade M."/>
            <person name="Kroon E.G."/>
            <person name="Ribeiro B."/>
            <person name="Bergier I."/>
            <person name="Seligmann H."/>
            <person name="Ghigo E."/>
            <person name="Colson P."/>
            <person name="Levasseur A."/>
            <person name="Raoult D."/>
            <person name="Scola B.L."/>
        </authorList>
    </citation>
    <scope>NUCLEOTIDE SEQUENCE</scope>
    <source>
        <strain evidence="2">Deep ocean</strain>
    </source>
</reference>
<proteinExistence type="predicted"/>
<feature type="transmembrane region" description="Helical" evidence="1">
    <location>
        <begin position="6"/>
        <end position="24"/>
    </location>
</feature>
<dbReference type="KEGG" id="vg:80517879"/>
<keyword evidence="1" id="KW-0812">Transmembrane</keyword>
<dbReference type="RefSeq" id="YP_010781188.1">
    <property type="nucleotide sequence ID" value="NC_075038.1"/>
</dbReference>
<protein>
    <submittedName>
        <fullName evidence="2">Mg257 protein</fullName>
    </submittedName>
</protein>